<feature type="compositionally biased region" description="Polar residues" evidence="1">
    <location>
        <begin position="572"/>
        <end position="588"/>
    </location>
</feature>
<accession>A0A1C7NUG4</accession>
<dbReference type="Proteomes" id="UP000093000">
    <property type="component" value="Unassembled WGS sequence"/>
</dbReference>
<dbReference type="OrthoDB" id="2338404at2759"/>
<feature type="compositionally biased region" description="Polar residues" evidence="1">
    <location>
        <begin position="401"/>
        <end position="424"/>
    </location>
</feature>
<dbReference type="EMBL" id="LUGH01000021">
    <property type="protein sequence ID" value="OBZ91134.1"/>
    <property type="molecule type" value="Genomic_DNA"/>
</dbReference>
<organism evidence="2 3">
    <name type="scientific">Choanephora cucurbitarum</name>
    <dbReference type="NCBI Taxonomy" id="101091"/>
    <lineage>
        <taxon>Eukaryota</taxon>
        <taxon>Fungi</taxon>
        <taxon>Fungi incertae sedis</taxon>
        <taxon>Mucoromycota</taxon>
        <taxon>Mucoromycotina</taxon>
        <taxon>Mucoromycetes</taxon>
        <taxon>Mucorales</taxon>
        <taxon>Mucorineae</taxon>
        <taxon>Choanephoraceae</taxon>
        <taxon>Choanephoroideae</taxon>
        <taxon>Choanephora</taxon>
    </lineage>
</organism>
<keyword evidence="3" id="KW-1185">Reference proteome</keyword>
<gene>
    <name evidence="2" type="ORF">A0J61_00818</name>
</gene>
<proteinExistence type="predicted"/>
<reference evidence="2 3" key="1">
    <citation type="submission" date="2016-03" db="EMBL/GenBank/DDBJ databases">
        <title>Choanephora cucurbitarum.</title>
        <authorList>
            <person name="Min B."/>
            <person name="Park H."/>
            <person name="Park J.-H."/>
            <person name="Shin H.-D."/>
            <person name="Choi I.-G."/>
        </authorList>
    </citation>
    <scope>NUCLEOTIDE SEQUENCE [LARGE SCALE GENOMIC DNA]</scope>
    <source>
        <strain evidence="2 3">KUS-F28377</strain>
    </source>
</reference>
<name>A0A1C7NUG4_9FUNG</name>
<comment type="caution">
    <text evidence="2">The sequence shown here is derived from an EMBL/GenBank/DDBJ whole genome shotgun (WGS) entry which is preliminary data.</text>
</comment>
<feature type="region of interest" description="Disordered" evidence="1">
    <location>
        <begin position="401"/>
        <end position="429"/>
    </location>
</feature>
<evidence type="ECO:0000313" key="2">
    <source>
        <dbReference type="EMBL" id="OBZ91134.1"/>
    </source>
</evidence>
<feature type="region of interest" description="Disordered" evidence="1">
    <location>
        <begin position="660"/>
        <end position="679"/>
    </location>
</feature>
<dbReference type="AlphaFoldDB" id="A0A1C7NUG4"/>
<feature type="region of interest" description="Disordered" evidence="1">
    <location>
        <begin position="525"/>
        <end position="544"/>
    </location>
</feature>
<protein>
    <submittedName>
        <fullName evidence="2">Uncharacterized protein</fullName>
    </submittedName>
</protein>
<sequence length="755" mass="86787">MTEHQDKLIRRKILSEIKNWNLGISLTGLLATEACFVHQSVPEIGAIKELSKSQFSMATQSKWTENLVQSGVSNPYDTITIKSLSVCYSILKSSKDSSLICEESQTKLHALSFRATALVQMNQIARLTQDFEDDLDEARGHWPLQPQKSWDKLYLIWTKFGFLWPEKLYLEFKQQEHNHLTEGSHYKLWRAQLRPLYEFFPESHHAAKDFMIDIIRYFTPLVMYTCPFRLCNVKTNTYLAKTDTLSIQMLDSGETQPSNLLWTFQTTSHAPFVFTDTKAWILPENDSFALLLTKDTSKSLHHQHIQLSPIERVSLNSLHAQGWTLSTPQHPTKKDAPIHFDSTIHQLRCLNDGDIITLSQDGLYLRTEKSYLSQTHSPLLANSVDSIQSLSSIASTNRFSHLDPSASNSTQPTAVSSRTHSPSSPIVDHSDEEFNSIVYLERLAGAPNTQHGKEYQWRVELMPPWDNQFLLSDDESIELVAPAGFDSESFKSFSVESDHQEPISQWLDGNPKLYQIYHVSKQVSPASSSIQDDQFNTPEGSYRSIQSVMDLSDRKREKLPLQTRDTFDSRLPNDSPNQQDDTISSNTLEPHKAPSSFMSEAEEFKREVQQTYQDNKVYEAIYNNIFQFSTPSTFTSSGHIRYYDNDYHELAHQNRLLNSRTSHPRSMNTTPHSKQSQYTSSTVIASLTPEEYLARKQLRENSFLLLVPQETKQQIWLKAMKQSTLGHWFKSKKSDAKVEPIPIYKRKKETIRRDK</sequence>
<evidence type="ECO:0000313" key="3">
    <source>
        <dbReference type="Proteomes" id="UP000093000"/>
    </source>
</evidence>
<dbReference type="InParanoid" id="A0A1C7NUG4"/>
<evidence type="ECO:0000256" key="1">
    <source>
        <dbReference type="SAM" id="MobiDB-lite"/>
    </source>
</evidence>
<feature type="region of interest" description="Disordered" evidence="1">
    <location>
        <begin position="553"/>
        <end position="606"/>
    </location>
</feature>